<dbReference type="SUPFAM" id="SSF53328">
    <property type="entry name" value="Formyltransferase"/>
    <property type="match status" value="1"/>
</dbReference>
<keyword evidence="6" id="KW-1185">Reference proteome</keyword>
<dbReference type="InterPro" id="IPR002376">
    <property type="entry name" value="Formyl_transf_N"/>
</dbReference>
<name>A0A8G2F8A2_DESNO</name>
<keyword evidence="5" id="KW-0378">Hydrolase</keyword>
<proteinExistence type="predicted"/>
<dbReference type="GO" id="GO:0016787">
    <property type="term" value="F:hydrolase activity"/>
    <property type="evidence" value="ECO:0007669"/>
    <property type="project" value="UniProtKB-KW"/>
</dbReference>
<feature type="domain" description="Formyl transferase N-terminal" evidence="4">
    <location>
        <begin position="555"/>
        <end position="638"/>
    </location>
</feature>
<dbReference type="NCBIfam" id="TIGR03590">
    <property type="entry name" value="PseG"/>
    <property type="match status" value="1"/>
</dbReference>
<dbReference type="SUPFAM" id="SSF53756">
    <property type="entry name" value="UDP-Glycosyltransferase/glycogen phosphorylase"/>
    <property type="match status" value="1"/>
</dbReference>
<dbReference type="InterPro" id="IPR020023">
    <property type="entry name" value="PseG"/>
</dbReference>
<dbReference type="Gene3D" id="3.40.50.12230">
    <property type="match status" value="1"/>
</dbReference>
<evidence type="ECO:0000256" key="1">
    <source>
        <dbReference type="PIRSR" id="PIRSR620023-1"/>
    </source>
</evidence>
<gene>
    <name evidence="5" type="ORF">SAMN05421830_10739</name>
</gene>
<dbReference type="Pfam" id="PF00551">
    <property type="entry name" value="Formyl_trans_N"/>
    <property type="match status" value="1"/>
</dbReference>
<accession>A0A8G2F8A2</accession>
<protein>
    <submittedName>
        <fullName evidence="5">UDP-2,4-diacetamido-2,4,6-trideoxy-beta-L-altropyranose hydrolase</fullName>
    </submittedName>
</protein>
<dbReference type="Proteomes" id="UP000199581">
    <property type="component" value="Unassembled WGS sequence"/>
</dbReference>
<comment type="caution">
    <text evidence="5">The sequence shown here is derived from an EMBL/GenBank/DDBJ whole genome shotgun (WGS) entry which is preliminary data.</text>
</comment>
<evidence type="ECO:0000259" key="4">
    <source>
        <dbReference type="Pfam" id="PF00551"/>
    </source>
</evidence>
<organism evidence="5 6">
    <name type="scientific">Desulfomicrobium norvegicum (strain DSM 1741 / NCIMB 8310)</name>
    <name type="common">Desulfovibrio baculatus (strain Norway 4)</name>
    <name type="synonym">Desulfovibrio desulfuricans (strain Norway 4)</name>
    <dbReference type="NCBI Taxonomy" id="52561"/>
    <lineage>
        <taxon>Bacteria</taxon>
        <taxon>Pseudomonadati</taxon>
        <taxon>Thermodesulfobacteriota</taxon>
        <taxon>Desulfovibrionia</taxon>
        <taxon>Desulfovibrionales</taxon>
        <taxon>Desulfomicrobiaceae</taxon>
        <taxon>Desulfomicrobium</taxon>
    </lineage>
</organism>
<evidence type="ECO:0000256" key="2">
    <source>
        <dbReference type="PIRSR" id="PIRSR620023-2"/>
    </source>
</evidence>
<feature type="binding site" evidence="2">
    <location>
        <position position="282"/>
    </location>
    <ligand>
        <name>substrate</name>
    </ligand>
</feature>
<reference evidence="5 6" key="1">
    <citation type="submission" date="2016-10" db="EMBL/GenBank/DDBJ databases">
        <authorList>
            <person name="Varghese N."/>
            <person name="Submissions S."/>
        </authorList>
    </citation>
    <scope>NUCLEOTIDE SEQUENCE [LARGE SCALE GENOMIC DNA]</scope>
    <source>
        <strain evidence="5 6">DSM 1741</strain>
    </source>
</reference>
<dbReference type="RefSeq" id="WP_092192411.1">
    <property type="nucleotide sequence ID" value="NZ_FOTO01000007.1"/>
</dbReference>
<dbReference type="OrthoDB" id="9788924at2"/>
<evidence type="ECO:0000313" key="5">
    <source>
        <dbReference type="EMBL" id="SFL82571.1"/>
    </source>
</evidence>
<sequence>MNPRKIAFRVDASLKIGTGHVMRCLTLAEALRDRGCESTFICREHPGNLIDLISERGFTALGLPAVDVAQDLGLELNLPPHAAWLGADWRTDATQTRKAIGDVTADWLVIDHYAIDERWERKLRPACRRLMVIDDLADRNHDCDLLLDQNLVEGWQDRYRGNVPENCALLLGPEYALLQPLYSELHDRVPPREGPIHRILVYFGGADTDNLTGMVISAFGTLKTEDVSMDVVINSASPHAESLWKLATRDGRIRLHERLPSLAHLMAKADFAVGAGGATSWERCCLGLPSIVITLAENQRPIAAELHKQRFIQWLGHKNEVDEHGMAEALKSLMKNGLESGWSERCGHAVDGKGTSRVGSLLVVGDKNSLRARPATMDDEINVLRWSNFLSTCSHTSIQNIHHSIEITNNFRKHLRDIDTYHVFIVETSSKIPVSLIYFSRQETSWSIRILHAPHLGSFIRDEMILEEALRVLRENATGVLIFSDTQNSSMSPVSVANRQGQYTNAANQKRLEIAVCTDRGSWINASVPTLIGGWLAEGHSVSWSHDASTLPGGDLCFYLSYGRIVDAKTRSRYSNNIVVHASDLPKGRGWSPASWLIMEGAERIPVTLLEAVDAVDAGPIYLQKWIPLHGTELIDDWRELIADATIELVRSFVSRHPEILHEAREQTGKSSSYPRRRATDSELDPAKTLAEQFNHLRIVDNEDYPAFFRHKGQEFILKICRRPSSRGKDS</sequence>
<evidence type="ECO:0000313" key="6">
    <source>
        <dbReference type="Proteomes" id="UP000199581"/>
    </source>
</evidence>
<feature type="region of interest" description="Disordered" evidence="3">
    <location>
        <begin position="664"/>
        <end position="685"/>
    </location>
</feature>
<feature type="active site" description="Proton acceptor" evidence="1">
    <location>
        <position position="20"/>
    </location>
</feature>
<dbReference type="AlphaFoldDB" id="A0A8G2F8A2"/>
<evidence type="ECO:0000256" key="3">
    <source>
        <dbReference type="SAM" id="MobiDB-lite"/>
    </source>
</evidence>
<dbReference type="InterPro" id="IPR036477">
    <property type="entry name" value="Formyl_transf_N_sf"/>
</dbReference>
<dbReference type="Gene3D" id="3.40.50.11190">
    <property type="match status" value="1"/>
</dbReference>
<dbReference type="Gene3D" id="3.40.50.2000">
    <property type="entry name" value="Glycogen Phosphorylase B"/>
    <property type="match status" value="1"/>
</dbReference>
<dbReference type="EMBL" id="FOTO01000007">
    <property type="protein sequence ID" value="SFL82571.1"/>
    <property type="molecule type" value="Genomic_DNA"/>
</dbReference>